<accession>A0A9W8TFW7</accession>
<gene>
    <name evidence="1" type="ORF">NPX13_g11137</name>
</gene>
<organism evidence="1 2">
    <name type="scientific">Xylaria arbuscula</name>
    <dbReference type="NCBI Taxonomy" id="114810"/>
    <lineage>
        <taxon>Eukaryota</taxon>
        <taxon>Fungi</taxon>
        <taxon>Dikarya</taxon>
        <taxon>Ascomycota</taxon>
        <taxon>Pezizomycotina</taxon>
        <taxon>Sordariomycetes</taxon>
        <taxon>Xylariomycetidae</taxon>
        <taxon>Xylariales</taxon>
        <taxon>Xylariaceae</taxon>
        <taxon>Xylaria</taxon>
    </lineage>
</organism>
<protein>
    <submittedName>
        <fullName evidence="1">Uncharacterized protein</fullName>
    </submittedName>
</protein>
<evidence type="ECO:0000313" key="2">
    <source>
        <dbReference type="Proteomes" id="UP001148614"/>
    </source>
</evidence>
<dbReference type="InterPro" id="IPR021054">
    <property type="entry name" value="Cell_wall_mannoprotein_1"/>
</dbReference>
<dbReference type="EMBL" id="JANPWZ010003504">
    <property type="protein sequence ID" value="KAJ3552354.1"/>
    <property type="molecule type" value="Genomic_DNA"/>
</dbReference>
<proteinExistence type="predicted"/>
<comment type="caution">
    <text evidence="1">The sequence shown here is derived from an EMBL/GenBank/DDBJ whole genome shotgun (WGS) entry which is preliminary data.</text>
</comment>
<name>A0A9W8TFW7_9PEZI</name>
<dbReference type="AlphaFoldDB" id="A0A9W8TFW7"/>
<reference evidence="1" key="1">
    <citation type="submission" date="2022-07" db="EMBL/GenBank/DDBJ databases">
        <title>Genome Sequence of Xylaria arbuscula.</title>
        <authorList>
            <person name="Buettner E."/>
        </authorList>
    </citation>
    <scope>NUCLEOTIDE SEQUENCE</scope>
    <source>
        <strain evidence="1">VT107</strain>
    </source>
</reference>
<sequence length="151" mass="15810">MKFANSNALLAVGAFGAAANARVMSREASVIEGLLQSVFQSMANADNHVLQFQASGDVSALKQSGEDLISVIAAGVEKAQAMEPLQEEDVAAISPISQQLSAIGAKFLKDMGEAAPKFAAGGYCSHANQFVGHLCKLPHHVYSPKRMIAPV</sequence>
<dbReference type="Proteomes" id="UP001148614">
    <property type="component" value="Unassembled WGS sequence"/>
</dbReference>
<evidence type="ECO:0000313" key="1">
    <source>
        <dbReference type="EMBL" id="KAJ3552354.1"/>
    </source>
</evidence>
<dbReference type="VEuPathDB" id="FungiDB:F4678DRAFT_343495"/>
<keyword evidence="2" id="KW-1185">Reference proteome</keyword>
<dbReference type="Pfam" id="PF12296">
    <property type="entry name" value="HsbA"/>
    <property type="match status" value="1"/>
</dbReference>